<evidence type="ECO:0000313" key="2">
    <source>
        <dbReference type="EMBL" id="KAG2625838.1"/>
    </source>
</evidence>
<protein>
    <submittedName>
        <fullName evidence="2">Uncharacterized protein</fullName>
    </submittedName>
</protein>
<accession>A0A8T0UUM0</accession>
<feature type="region of interest" description="Disordered" evidence="1">
    <location>
        <begin position="39"/>
        <end position="120"/>
    </location>
</feature>
<reference evidence="2" key="1">
    <citation type="submission" date="2020-05" db="EMBL/GenBank/DDBJ databases">
        <title>WGS assembly of Panicum virgatum.</title>
        <authorList>
            <person name="Lovell J.T."/>
            <person name="Jenkins J."/>
            <person name="Shu S."/>
            <person name="Juenger T.E."/>
            <person name="Schmutz J."/>
        </authorList>
    </citation>
    <scope>NUCLEOTIDE SEQUENCE</scope>
    <source>
        <strain evidence="2">AP13</strain>
    </source>
</reference>
<feature type="compositionally biased region" description="Polar residues" evidence="1">
    <location>
        <begin position="65"/>
        <end position="79"/>
    </location>
</feature>
<proteinExistence type="predicted"/>
<dbReference type="EMBL" id="CM029041">
    <property type="protein sequence ID" value="KAG2625838.1"/>
    <property type="molecule type" value="Genomic_DNA"/>
</dbReference>
<feature type="compositionally biased region" description="Basic residues" evidence="1">
    <location>
        <begin position="42"/>
        <end position="62"/>
    </location>
</feature>
<dbReference type="Proteomes" id="UP000823388">
    <property type="component" value="Chromosome 3K"/>
</dbReference>
<evidence type="ECO:0000313" key="3">
    <source>
        <dbReference type="Proteomes" id="UP000823388"/>
    </source>
</evidence>
<evidence type="ECO:0000256" key="1">
    <source>
        <dbReference type="SAM" id="MobiDB-lite"/>
    </source>
</evidence>
<keyword evidence="3" id="KW-1185">Reference proteome</keyword>
<feature type="region of interest" description="Disordered" evidence="1">
    <location>
        <begin position="144"/>
        <end position="185"/>
    </location>
</feature>
<dbReference type="AlphaFoldDB" id="A0A8T0UUM0"/>
<sequence length="206" mass="23095">MPSFAADKSGVKPVSSRRRDVLASRHLWAATRRIPHAAWSKRWARARARVRRDRARRSRRRRASDPTQDSKSSLSTSPPQARDGEKPRCWSACGGGEATSGRGPRPSTSRRPRLAGGGLAFRKGWGRSAARAPPRVVRHGWQPRRTTTRRPCARPPVWSPSRARHRSHRISPFAHPTPRLPLPDRRGLLLTRAPLLSHSSVSKPEP</sequence>
<feature type="region of interest" description="Disordered" evidence="1">
    <location>
        <begin position="1"/>
        <end position="20"/>
    </location>
</feature>
<name>A0A8T0UUM0_PANVG</name>
<comment type="caution">
    <text evidence="2">The sequence shown here is derived from an EMBL/GenBank/DDBJ whole genome shotgun (WGS) entry which is preliminary data.</text>
</comment>
<organism evidence="2 3">
    <name type="scientific">Panicum virgatum</name>
    <name type="common">Blackwell switchgrass</name>
    <dbReference type="NCBI Taxonomy" id="38727"/>
    <lineage>
        <taxon>Eukaryota</taxon>
        <taxon>Viridiplantae</taxon>
        <taxon>Streptophyta</taxon>
        <taxon>Embryophyta</taxon>
        <taxon>Tracheophyta</taxon>
        <taxon>Spermatophyta</taxon>
        <taxon>Magnoliopsida</taxon>
        <taxon>Liliopsida</taxon>
        <taxon>Poales</taxon>
        <taxon>Poaceae</taxon>
        <taxon>PACMAD clade</taxon>
        <taxon>Panicoideae</taxon>
        <taxon>Panicodae</taxon>
        <taxon>Paniceae</taxon>
        <taxon>Panicinae</taxon>
        <taxon>Panicum</taxon>
        <taxon>Panicum sect. Hiantes</taxon>
    </lineage>
</organism>
<gene>
    <name evidence="2" type="ORF">PVAP13_3KG296200</name>
</gene>